<dbReference type="OrthoDB" id="5919011at2759"/>
<evidence type="ECO:0000256" key="1">
    <source>
        <dbReference type="ARBA" id="ARBA00022729"/>
    </source>
</evidence>
<evidence type="ECO:0000313" key="3">
    <source>
        <dbReference type="EMBL" id="EFO23813.2"/>
    </source>
</evidence>
<dbReference type="KEGG" id="loa:LOAG_04665"/>
<proteinExistence type="predicted"/>
<dbReference type="CTD" id="9942076"/>
<dbReference type="InParanoid" id="A0A1S0U1X4"/>
<name>A0A1S0U1X4_LOALO</name>
<feature type="domain" description="ZP" evidence="2">
    <location>
        <begin position="1"/>
        <end position="248"/>
    </location>
</feature>
<organism evidence="3">
    <name type="scientific">Loa loa</name>
    <name type="common">Eye worm</name>
    <name type="synonym">Filaria loa</name>
    <dbReference type="NCBI Taxonomy" id="7209"/>
    <lineage>
        <taxon>Eukaryota</taxon>
        <taxon>Metazoa</taxon>
        <taxon>Ecdysozoa</taxon>
        <taxon>Nematoda</taxon>
        <taxon>Chromadorea</taxon>
        <taxon>Rhabditida</taxon>
        <taxon>Spirurina</taxon>
        <taxon>Spiruromorpha</taxon>
        <taxon>Filarioidea</taxon>
        <taxon>Onchocercidae</taxon>
        <taxon>Loa</taxon>
    </lineage>
</organism>
<protein>
    <submittedName>
        <fullName evidence="3">Cuticlin 1</fullName>
    </submittedName>
</protein>
<keyword evidence="1" id="KW-0732">Signal</keyword>
<dbReference type="InterPro" id="IPR057475">
    <property type="entry name" value="CUT_C"/>
</dbReference>
<gene>
    <name evidence="3" type="ORF">LOAG_04665</name>
</gene>
<dbReference type="PANTHER" id="PTHR22907">
    <property type="entry name" value="GH04558P"/>
    <property type="match status" value="1"/>
</dbReference>
<dbReference type="AlphaFoldDB" id="A0A1S0U1X4"/>
<evidence type="ECO:0000259" key="2">
    <source>
        <dbReference type="PROSITE" id="PS51034"/>
    </source>
</evidence>
<dbReference type="RefSeq" id="XP_020303037.1">
    <property type="nucleotide sequence ID" value="XM_020446650.1"/>
</dbReference>
<dbReference type="Pfam" id="PF25301">
    <property type="entry name" value="CUT_C"/>
    <property type="match status" value="1"/>
</dbReference>
<dbReference type="SMART" id="SM00241">
    <property type="entry name" value="ZP"/>
    <property type="match status" value="1"/>
</dbReference>
<dbReference type="EMBL" id="JH712094">
    <property type="protein sequence ID" value="EFO23813.2"/>
    <property type="molecule type" value="Genomic_DNA"/>
</dbReference>
<sequence length="248" mass="28393">MKFFNEYPRVKGEQYLLKLRRVDEIMHFKKAQGENNRLPEEATSAVSTFKRFGNKPEMCLELFRSSATTIKALNTVISIRISSQMLLFSCITSVMPVSRLDDYNIADDNVINLSVSEFPEPNCKYHIRLYNRNGSELTREVGIGEPVYHHWTCNYKQQQSGLYCILVNNCTISNSRPYSFPVPIIDEFGCSLFPIIMPHVEYDGDLDGGLQTNVFLLDIDQLSVTFHCNIKLLLKLHGICQRPSCPPI</sequence>
<dbReference type="InterPro" id="IPR001507">
    <property type="entry name" value="ZP_dom"/>
</dbReference>
<dbReference type="FunCoup" id="A0A1S0U1X4">
    <property type="interactions" value="21"/>
</dbReference>
<accession>A0A1S0U1X4</accession>
<dbReference type="OMA" id="HGICQRP"/>
<reference evidence="3" key="1">
    <citation type="submission" date="2012-04" db="EMBL/GenBank/DDBJ databases">
        <title>The Genome Sequence of Loa loa.</title>
        <authorList>
            <consortium name="The Broad Institute Genome Sequencing Platform"/>
            <consortium name="Broad Institute Genome Sequencing Center for Infectious Disease"/>
            <person name="Nutman T.B."/>
            <person name="Fink D.L."/>
            <person name="Russ C."/>
            <person name="Young S."/>
            <person name="Zeng Q."/>
            <person name="Gargeya S."/>
            <person name="Alvarado L."/>
            <person name="Berlin A."/>
            <person name="Chapman S.B."/>
            <person name="Chen Z."/>
            <person name="Freedman E."/>
            <person name="Gellesch M."/>
            <person name="Goldberg J."/>
            <person name="Griggs A."/>
            <person name="Gujja S."/>
            <person name="Heilman E.R."/>
            <person name="Heiman D."/>
            <person name="Howarth C."/>
            <person name="Mehta T."/>
            <person name="Neiman D."/>
            <person name="Pearson M."/>
            <person name="Roberts A."/>
            <person name="Saif S."/>
            <person name="Shea T."/>
            <person name="Shenoy N."/>
            <person name="Sisk P."/>
            <person name="Stolte C."/>
            <person name="Sykes S."/>
            <person name="White J."/>
            <person name="Yandava C."/>
            <person name="Haas B."/>
            <person name="Henn M.R."/>
            <person name="Nusbaum C."/>
            <person name="Birren B."/>
        </authorList>
    </citation>
    <scope>NUCLEOTIDE SEQUENCE [LARGE SCALE GENOMIC DNA]</scope>
</reference>
<dbReference type="InterPro" id="IPR051962">
    <property type="entry name" value="Cuticlin"/>
</dbReference>
<dbReference type="PANTHER" id="PTHR22907:SF34">
    <property type="entry name" value="ZP DOMAIN-CONTAINING PROTEIN"/>
    <property type="match status" value="1"/>
</dbReference>
<dbReference type="GeneID" id="9942076"/>
<dbReference type="PROSITE" id="PS51034">
    <property type="entry name" value="ZP_2"/>
    <property type="match status" value="1"/>
</dbReference>